<protein>
    <submittedName>
        <fullName evidence="1">Uncharacterized protein</fullName>
    </submittedName>
</protein>
<dbReference type="Proteomes" id="UP001271007">
    <property type="component" value="Unassembled WGS sequence"/>
</dbReference>
<name>A0AAJ0GHR2_9PEZI</name>
<organism evidence="1 2">
    <name type="scientific">Extremus antarcticus</name>
    <dbReference type="NCBI Taxonomy" id="702011"/>
    <lineage>
        <taxon>Eukaryota</taxon>
        <taxon>Fungi</taxon>
        <taxon>Dikarya</taxon>
        <taxon>Ascomycota</taxon>
        <taxon>Pezizomycotina</taxon>
        <taxon>Dothideomycetes</taxon>
        <taxon>Dothideomycetidae</taxon>
        <taxon>Mycosphaerellales</taxon>
        <taxon>Extremaceae</taxon>
        <taxon>Extremus</taxon>
    </lineage>
</organism>
<keyword evidence="2" id="KW-1185">Reference proteome</keyword>
<dbReference type="AlphaFoldDB" id="A0AAJ0GHR2"/>
<sequence length="220" mass="25101">MAWSASKRALGTYELLENVIILTDSYTIQSSRQVSKAWLALIDQSRKIQHAMVLSPRGAEPLIRNRHKSKTFDFSRDFVPWYPDGLKLHPALRKWSAGPGHRTAFDPTECFMEDMSAFVTSPPCTAVGVHTYEISRKSLPRTTLDKIGRYCVVYRPHGVRLRDLWEINCLLQKQARRSLLAEPLVFIGLKSRSTWPLVEEAEASQKASSETCAVWVQEMH</sequence>
<reference evidence="1" key="1">
    <citation type="submission" date="2023-04" db="EMBL/GenBank/DDBJ databases">
        <title>Black Yeasts Isolated from many extreme environments.</title>
        <authorList>
            <person name="Coleine C."/>
            <person name="Stajich J.E."/>
            <person name="Selbmann L."/>
        </authorList>
    </citation>
    <scope>NUCLEOTIDE SEQUENCE</scope>
    <source>
        <strain evidence="1">CCFEE 5312</strain>
    </source>
</reference>
<accession>A0AAJ0GHR2</accession>
<gene>
    <name evidence="1" type="ORF">LTR09_000871</name>
</gene>
<comment type="caution">
    <text evidence="1">The sequence shown here is derived from an EMBL/GenBank/DDBJ whole genome shotgun (WGS) entry which is preliminary data.</text>
</comment>
<evidence type="ECO:0000313" key="2">
    <source>
        <dbReference type="Proteomes" id="UP001271007"/>
    </source>
</evidence>
<dbReference type="EMBL" id="JAWDJX010000002">
    <property type="protein sequence ID" value="KAK3057796.1"/>
    <property type="molecule type" value="Genomic_DNA"/>
</dbReference>
<proteinExistence type="predicted"/>
<evidence type="ECO:0000313" key="1">
    <source>
        <dbReference type="EMBL" id="KAK3057796.1"/>
    </source>
</evidence>